<keyword evidence="1" id="KW-0256">Endoplasmic reticulum</keyword>
<evidence type="ECO:0000313" key="4">
    <source>
        <dbReference type="EMBL" id="CAD8649074.1"/>
    </source>
</evidence>
<comment type="similarity">
    <text evidence="1">Belongs to the BCAP29/BCAP31 family.</text>
</comment>
<keyword evidence="1" id="KW-0813">Transport</keyword>
<sequence length="233" mass="24636">MSMLVTPLYALGSVELAVLGTLLVPIGPLNSCGLALCGYAKTPYGLVVCGTIAIFLLAFVVAGMFDVSRLPASDESLLSGGRSCNSQLGALLAGADLVCGITLLKLSAVMKTLEKLNMSHGALKKQAENIQVEYKRLLDTGSVSGDEATAKLQSKVVDLEERLSGLDKKNAMLAISNDTLAAEKKAAEATSEALKKQAVGVSKEYERMLAENEELREQIQQLENDGKTEGKDA</sequence>
<gene>
    <name evidence="3" type="ORF">POBO1169_LOCUS870</name>
    <name evidence="4" type="ORF">POBO1169_LOCUS871</name>
</gene>
<dbReference type="InterPro" id="IPR008417">
    <property type="entry name" value="BAP29/BAP31"/>
</dbReference>
<keyword evidence="1" id="KW-1133">Transmembrane helix</keyword>
<dbReference type="EMBL" id="HBFA01001765">
    <property type="protein sequence ID" value="CAD8649073.1"/>
    <property type="molecule type" value="Transcribed_RNA"/>
</dbReference>
<evidence type="ECO:0000256" key="2">
    <source>
        <dbReference type="SAM" id="Coils"/>
    </source>
</evidence>
<feature type="transmembrane region" description="Helical" evidence="1">
    <location>
        <begin position="44"/>
        <end position="65"/>
    </location>
</feature>
<dbReference type="GO" id="GO:0006886">
    <property type="term" value="P:intracellular protein transport"/>
    <property type="evidence" value="ECO:0007669"/>
    <property type="project" value="UniProtKB-UniRule"/>
</dbReference>
<dbReference type="PANTHER" id="PTHR12701:SF20">
    <property type="entry name" value="ENDOPLASMIC RETICULUM TRANSMEMBRANE PROTEIN"/>
    <property type="match status" value="1"/>
</dbReference>
<dbReference type="AlphaFoldDB" id="A0A6T7UE12"/>
<dbReference type="EMBL" id="HBFA01001766">
    <property type="protein sequence ID" value="CAD8649074.1"/>
    <property type="molecule type" value="Transcribed_RNA"/>
</dbReference>
<dbReference type="PANTHER" id="PTHR12701">
    <property type="entry name" value="BCR-ASSOCIATED PROTEIN, BAP"/>
    <property type="match status" value="1"/>
</dbReference>
<dbReference type="GO" id="GO:0005789">
    <property type="term" value="C:endoplasmic reticulum membrane"/>
    <property type="evidence" value="ECO:0007669"/>
    <property type="project" value="UniProtKB-SubCell"/>
</dbReference>
<dbReference type="Gene3D" id="1.20.5.110">
    <property type="match status" value="1"/>
</dbReference>
<organism evidence="3">
    <name type="scientific">Pyramimonas obovata</name>
    <dbReference type="NCBI Taxonomy" id="1411642"/>
    <lineage>
        <taxon>Eukaryota</taxon>
        <taxon>Viridiplantae</taxon>
        <taxon>Chlorophyta</taxon>
        <taxon>Pyramimonadophyceae</taxon>
        <taxon>Pyramimonadales</taxon>
        <taxon>Pyramimonadaceae</taxon>
        <taxon>Pyramimonas</taxon>
        <taxon>Pyramimonas incertae sedis</taxon>
    </lineage>
</organism>
<dbReference type="GO" id="GO:0070973">
    <property type="term" value="P:protein localization to endoplasmic reticulum exit site"/>
    <property type="evidence" value="ECO:0007669"/>
    <property type="project" value="UniProtKB-UniRule"/>
</dbReference>
<accession>A0A6T7UE12</accession>
<keyword evidence="1" id="KW-0931">ER-Golgi transport</keyword>
<dbReference type="GO" id="GO:0006888">
    <property type="term" value="P:endoplasmic reticulum to Golgi vesicle-mediated transport"/>
    <property type="evidence" value="ECO:0007669"/>
    <property type="project" value="UniProtKB-UniRule"/>
</dbReference>
<reference evidence="3" key="1">
    <citation type="submission" date="2021-01" db="EMBL/GenBank/DDBJ databases">
        <authorList>
            <person name="Corre E."/>
            <person name="Pelletier E."/>
            <person name="Niang G."/>
            <person name="Scheremetjew M."/>
            <person name="Finn R."/>
            <person name="Kale V."/>
            <person name="Holt S."/>
            <person name="Cochrane G."/>
            <person name="Meng A."/>
            <person name="Brown T."/>
            <person name="Cohen L."/>
        </authorList>
    </citation>
    <scope>NUCLEOTIDE SEQUENCE</scope>
    <source>
        <strain evidence="3">CCMP722</strain>
    </source>
</reference>
<keyword evidence="1" id="KW-0812">Transmembrane</keyword>
<keyword evidence="1" id="KW-0472">Membrane</keyword>
<name>A0A6T7UE12_9CHLO</name>
<comment type="function">
    <text evidence="1">May play a role in anterograde transport of membrane proteins from the endoplasmic reticulum to the Golgi.</text>
</comment>
<feature type="coiled-coil region" evidence="2">
    <location>
        <begin position="113"/>
        <end position="232"/>
    </location>
</feature>
<evidence type="ECO:0000313" key="3">
    <source>
        <dbReference type="EMBL" id="CAD8649073.1"/>
    </source>
</evidence>
<feature type="transmembrane region" description="Helical" evidence="1">
    <location>
        <begin position="85"/>
        <end position="106"/>
    </location>
</feature>
<evidence type="ECO:0000256" key="1">
    <source>
        <dbReference type="RuleBase" id="RU367026"/>
    </source>
</evidence>
<proteinExistence type="inferred from homology"/>
<comment type="subcellular location">
    <subcellularLocation>
        <location evidence="1">Endoplasmic reticulum membrane</location>
        <topology evidence="1">Multi-pass membrane protein</topology>
    </subcellularLocation>
</comment>
<keyword evidence="2" id="KW-0175">Coiled coil</keyword>
<keyword evidence="1" id="KW-0653">Protein transport</keyword>
<protein>
    <recommendedName>
        <fullName evidence="1">Endoplasmic reticulum transmembrane protein</fullName>
    </recommendedName>
</protein>
<feature type="transmembrane region" description="Helical" evidence="1">
    <location>
        <begin position="16"/>
        <end position="37"/>
    </location>
</feature>